<evidence type="ECO:0000256" key="5">
    <source>
        <dbReference type="PIRNR" id="PIRNR036946"/>
    </source>
</evidence>
<dbReference type="PIRSF" id="PIRSF036946">
    <property type="entry name" value="Arg_N-mtase"/>
    <property type="match status" value="1"/>
</dbReference>
<comment type="caution">
    <text evidence="8">The sequence shown here is derived from an EMBL/GenBank/DDBJ whole genome shotgun (WGS) entry which is preliminary data.</text>
</comment>
<evidence type="ECO:0000256" key="3">
    <source>
        <dbReference type="ARBA" id="ARBA00022691"/>
    </source>
</evidence>
<dbReference type="InterPro" id="IPR029063">
    <property type="entry name" value="SAM-dependent_MTases_sf"/>
</dbReference>
<dbReference type="InterPro" id="IPR014644">
    <property type="entry name" value="MeTrfase_PRMT7"/>
</dbReference>
<dbReference type="SUPFAM" id="SSF53335">
    <property type="entry name" value="S-adenosyl-L-methionine-dependent methyltransferases"/>
    <property type="match status" value="2"/>
</dbReference>
<dbReference type="InterPro" id="IPR025799">
    <property type="entry name" value="Arg_MeTrfase"/>
</dbReference>
<dbReference type="Gene3D" id="3.40.50.150">
    <property type="entry name" value="Vaccinia Virus protein VP39"/>
    <property type="match status" value="2"/>
</dbReference>
<sequence>MSKVCLLNKRFFHFSRISRKEMFSQRFSPTTGKMEWVVEDEDYDMRDEIARSAYTDMLHDDERNKKYYQATIQAVKNLKVSRKKVHMLDIGTGTGLLAMMAVQSGADRATACEAFKPIASVASDIVKKNGFGDKISVVGKRSTKLDLEKDVGSPVKANLLVTELWDTELIGEGALPTLRDACNRLLEPGFVSVPAAASVYVQVFGSEALWNMHQLNPKHISENQDLILPTEMEQCRGTASAFDLHVDELSDKEINILSAPVPVLRFDFCNNSASTKSDCINKVSIPDTKDKSDSDKTESCYSVQASVEHSGIAHGVVMWWTLDMDVDGEITLTTAPRWAHPDGDNRQWRDHWMQAVYFLKRPLLIQAGDKVNIQCCHDDYSIWFDVTPQNRIAATVDRPLCTCGAHVTWSRHRFAMLNDRQRSRAFRQALKQLVAEGNSRCLSISDGSLLPLLAAKAGFDKVIAVESSVLYQKFLRKLINLNGLGETIEVLDKEAANLQAKDLSTDQVDVILGEPFFTSALFPWHNLYFWYAASSVAQITRPGVKILPRGATLKALAVDFEDLWKFHAPVNTVEGFDVSLFDKLIEGSKLKNEGINNEKSHGIALEPHHVWEYPCRALTQDSTIMTFDFTRSVPAEKIKTEGDIKILSSGTLHGIVIWMEFHLTDDITVTTGLQKNQEVNGKLQPKLRWVRHTKQGVYFIQSPPRIEDEALINENIPRVRYCVGFEPASGEIDFDFQLCAS</sequence>
<name>A0ABN8QNL7_9CNID</name>
<comment type="function">
    <text evidence="5">Arginine methyltransferase that can both catalyze the formation of omega-N monomethylarginine (MMA) and symmetrical dimethylarginine (sDMA).</text>
</comment>
<dbReference type="InterPro" id="IPR055135">
    <property type="entry name" value="PRMT_dom"/>
</dbReference>
<protein>
    <recommendedName>
        <fullName evidence="5">Protein arginine N-methyltransferase</fullName>
        <ecNumber evidence="5">2.1.1.-</ecNumber>
    </recommendedName>
</protein>
<keyword evidence="1 6" id="KW-0489">Methyltransferase</keyword>
<gene>
    <name evidence="8" type="ORF">PLOB_00008928</name>
</gene>
<keyword evidence="9" id="KW-1185">Reference proteome</keyword>
<evidence type="ECO:0000313" key="9">
    <source>
        <dbReference type="Proteomes" id="UP001159405"/>
    </source>
</evidence>
<dbReference type="PANTHER" id="PTHR11006">
    <property type="entry name" value="PROTEIN ARGININE N-METHYLTRANSFERASE"/>
    <property type="match status" value="1"/>
</dbReference>
<comment type="similarity">
    <text evidence="5">Belongs to the class I-like SAM-binding methyltransferase superfamily. Protein arginine N-methyltransferase family. PRMT7 subfamily.</text>
</comment>
<dbReference type="Pfam" id="PF22528">
    <property type="entry name" value="PRMT_C"/>
    <property type="match status" value="2"/>
</dbReference>
<dbReference type="PROSITE" id="PS51678">
    <property type="entry name" value="SAM_MT_PRMT"/>
    <property type="match status" value="2"/>
</dbReference>
<evidence type="ECO:0000256" key="4">
    <source>
        <dbReference type="ARBA" id="ARBA00022737"/>
    </source>
</evidence>
<evidence type="ECO:0000256" key="6">
    <source>
        <dbReference type="PROSITE-ProRule" id="PRU01015"/>
    </source>
</evidence>
<dbReference type="CDD" id="cd02440">
    <property type="entry name" value="AdoMet_MTases"/>
    <property type="match status" value="1"/>
</dbReference>
<keyword evidence="2 6" id="KW-0808">Transferase</keyword>
<proteinExistence type="inferred from homology"/>
<evidence type="ECO:0000313" key="8">
    <source>
        <dbReference type="EMBL" id="CAH3167887.1"/>
    </source>
</evidence>
<reference evidence="8 9" key="1">
    <citation type="submission" date="2022-05" db="EMBL/GenBank/DDBJ databases">
        <authorList>
            <consortium name="Genoscope - CEA"/>
            <person name="William W."/>
        </authorList>
    </citation>
    <scope>NUCLEOTIDE SEQUENCE [LARGE SCALE GENOMIC DNA]</scope>
</reference>
<dbReference type="Pfam" id="PF06325">
    <property type="entry name" value="PrmA"/>
    <property type="match status" value="1"/>
</dbReference>
<organism evidence="8 9">
    <name type="scientific">Porites lobata</name>
    <dbReference type="NCBI Taxonomy" id="104759"/>
    <lineage>
        <taxon>Eukaryota</taxon>
        <taxon>Metazoa</taxon>
        <taxon>Cnidaria</taxon>
        <taxon>Anthozoa</taxon>
        <taxon>Hexacorallia</taxon>
        <taxon>Scleractinia</taxon>
        <taxon>Fungiina</taxon>
        <taxon>Poritidae</taxon>
        <taxon>Porites</taxon>
    </lineage>
</organism>
<evidence type="ECO:0000259" key="7">
    <source>
        <dbReference type="Pfam" id="PF22528"/>
    </source>
</evidence>
<dbReference type="EC" id="2.1.1.-" evidence="5"/>
<dbReference type="EMBL" id="CALNXK010000142">
    <property type="protein sequence ID" value="CAH3167887.1"/>
    <property type="molecule type" value="Genomic_DNA"/>
</dbReference>
<accession>A0ABN8QNL7</accession>
<dbReference type="Gene3D" id="2.70.160.11">
    <property type="entry name" value="Hnrnp arginine n-methyltransferase1"/>
    <property type="match status" value="2"/>
</dbReference>
<feature type="domain" description="Protein arginine N-methyltransferase" evidence="7">
    <location>
        <begin position="551"/>
        <end position="716"/>
    </location>
</feature>
<evidence type="ECO:0000256" key="1">
    <source>
        <dbReference type="ARBA" id="ARBA00022603"/>
    </source>
</evidence>
<dbReference type="PANTHER" id="PTHR11006:SF4">
    <property type="entry name" value="PROTEIN ARGININE N-METHYLTRANSFERASE 7"/>
    <property type="match status" value="1"/>
</dbReference>
<evidence type="ECO:0000256" key="2">
    <source>
        <dbReference type="ARBA" id="ARBA00022679"/>
    </source>
</evidence>
<keyword evidence="4" id="KW-0677">Repeat</keyword>
<feature type="domain" description="Protein arginine N-methyltransferase" evidence="7">
    <location>
        <begin position="292"/>
        <end position="387"/>
    </location>
</feature>
<keyword evidence="3 6" id="KW-0949">S-adenosyl-L-methionine</keyword>
<dbReference type="Proteomes" id="UP001159405">
    <property type="component" value="Unassembled WGS sequence"/>
</dbReference>